<keyword evidence="5" id="KW-0812">Transmembrane</keyword>
<feature type="transmembrane region" description="Helical" evidence="5">
    <location>
        <begin position="34"/>
        <end position="52"/>
    </location>
</feature>
<dbReference type="Gene3D" id="6.10.280.130">
    <property type="match status" value="1"/>
</dbReference>
<name>A0A7X1AZY3_9BACT</name>
<dbReference type="Proteomes" id="UP000525652">
    <property type="component" value="Unassembled WGS sequence"/>
</dbReference>
<evidence type="ECO:0000256" key="5">
    <source>
        <dbReference type="SAM" id="Phobius"/>
    </source>
</evidence>
<dbReference type="PROSITE" id="PS51007">
    <property type="entry name" value="CYTC"/>
    <property type="match status" value="1"/>
</dbReference>
<dbReference type="InterPro" id="IPR036909">
    <property type="entry name" value="Cyt_c-like_dom_sf"/>
</dbReference>
<dbReference type="EMBL" id="JACHVA010000081">
    <property type="protein sequence ID" value="MBC2602023.1"/>
    <property type="molecule type" value="Genomic_DNA"/>
</dbReference>
<reference evidence="7 8" key="1">
    <citation type="submission" date="2020-07" db="EMBL/GenBank/DDBJ databases">
        <authorList>
            <person name="Feng X."/>
        </authorList>
    </citation>
    <scope>NUCLEOTIDE SEQUENCE [LARGE SCALE GENOMIC DNA]</scope>
    <source>
        <strain evidence="7 8">JCM14086</strain>
    </source>
</reference>
<evidence type="ECO:0000256" key="2">
    <source>
        <dbReference type="ARBA" id="ARBA00022723"/>
    </source>
</evidence>
<dbReference type="Pfam" id="PF13442">
    <property type="entry name" value="Cytochrome_CBB3"/>
    <property type="match status" value="1"/>
</dbReference>
<keyword evidence="3 4" id="KW-0408">Iron</keyword>
<sequence>MSANPNKDDQQSGVRLLEHKYDGIQEYDQRLPNWWLVTLYGAIAFAIVYWFFYFQSNVGKSDVAELEARLQVIEAANLEATLAMLDNDNLWKMSRNDQFVAAGRETFQSICYTCHGTDLKGGIGFNLVDAEWVHGGQPVEVYNTVNNGVAGTGMQAWGPTLGPKKVAEVVAYVLSHHSSGEGDGGGNEPQ</sequence>
<comment type="caution">
    <text evidence="7">The sequence shown here is derived from an EMBL/GenBank/DDBJ whole genome shotgun (WGS) entry which is preliminary data.</text>
</comment>
<evidence type="ECO:0000259" key="6">
    <source>
        <dbReference type="PROSITE" id="PS51007"/>
    </source>
</evidence>
<dbReference type="GO" id="GO:0020037">
    <property type="term" value="F:heme binding"/>
    <property type="evidence" value="ECO:0007669"/>
    <property type="project" value="InterPro"/>
</dbReference>
<gene>
    <name evidence="7" type="ORF">H5P30_09570</name>
</gene>
<keyword evidence="8" id="KW-1185">Reference proteome</keyword>
<dbReference type="Pfam" id="PF14715">
    <property type="entry name" value="FixP_N"/>
    <property type="match status" value="1"/>
</dbReference>
<organism evidence="7 8">
    <name type="scientific">Puniceicoccus vermicola</name>
    <dbReference type="NCBI Taxonomy" id="388746"/>
    <lineage>
        <taxon>Bacteria</taxon>
        <taxon>Pseudomonadati</taxon>
        <taxon>Verrucomicrobiota</taxon>
        <taxon>Opitutia</taxon>
        <taxon>Puniceicoccales</taxon>
        <taxon>Puniceicoccaceae</taxon>
        <taxon>Puniceicoccus</taxon>
    </lineage>
</organism>
<dbReference type="GO" id="GO:0009055">
    <property type="term" value="F:electron transfer activity"/>
    <property type="evidence" value="ECO:0007669"/>
    <property type="project" value="InterPro"/>
</dbReference>
<keyword evidence="5" id="KW-1133">Transmembrane helix</keyword>
<dbReference type="InterPro" id="IPR009056">
    <property type="entry name" value="Cyt_c-like_dom"/>
</dbReference>
<dbReference type="InterPro" id="IPR050597">
    <property type="entry name" value="Cytochrome_c_Oxidase_Subunit"/>
</dbReference>
<feature type="domain" description="Cytochrome c" evidence="6">
    <location>
        <begin position="98"/>
        <end position="177"/>
    </location>
</feature>
<evidence type="ECO:0000256" key="1">
    <source>
        <dbReference type="ARBA" id="ARBA00022617"/>
    </source>
</evidence>
<evidence type="ECO:0000256" key="4">
    <source>
        <dbReference type="PROSITE-ProRule" id="PRU00433"/>
    </source>
</evidence>
<dbReference type="RefSeq" id="WP_185692722.1">
    <property type="nucleotide sequence ID" value="NZ_JACHVA010000081.1"/>
</dbReference>
<dbReference type="PANTHER" id="PTHR33751:SF1">
    <property type="entry name" value="CBB3-TYPE CYTOCHROME C OXIDASE SUBUNIT FIXP"/>
    <property type="match status" value="1"/>
</dbReference>
<keyword evidence="2 4" id="KW-0479">Metal-binding</keyword>
<dbReference type="AlphaFoldDB" id="A0A7X1AZY3"/>
<keyword evidence="1 4" id="KW-0349">Heme</keyword>
<proteinExistence type="predicted"/>
<dbReference type="PANTHER" id="PTHR33751">
    <property type="entry name" value="CBB3-TYPE CYTOCHROME C OXIDASE SUBUNIT FIXP"/>
    <property type="match status" value="1"/>
</dbReference>
<protein>
    <submittedName>
        <fullName evidence="7">C-type cytochrome</fullName>
    </submittedName>
</protein>
<evidence type="ECO:0000313" key="8">
    <source>
        <dbReference type="Proteomes" id="UP000525652"/>
    </source>
</evidence>
<evidence type="ECO:0000256" key="3">
    <source>
        <dbReference type="ARBA" id="ARBA00023004"/>
    </source>
</evidence>
<dbReference type="SUPFAM" id="SSF46626">
    <property type="entry name" value="Cytochrome c"/>
    <property type="match status" value="1"/>
</dbReference>
<dbReference type="InterPro" id="IPR038414">
    <property type="entry name" value="CcoP_N_sf"/>
</dbReference>
<dbReference type="Gene3D" id="1.10.760.10">
    <property type="entry name" value="Cytochrome c-like domain"/>
    <property type="match status" value="1"/>
</dbReference>
<dbReference type="InterPro" id="IPR032858">
    <property type="entry name" value="CcoP_N"/>
</dbReference>
<keyword evidence="5" id="KW-0472">Membrane</keyword>
<dbReference type="GO" id="GO:0046872">
    <property type="term" value="F:metal ion binding"/>
    <property type="evidence" value="ECO:0007669"/>
    <property type="project" value="UniProtKB-KW"/>
</dbReference>
<accession>A0A7X1AZY3</accession>
<evidence type="ECO:0000313" key="7">
    <source>
        <dbReference type="EMBL" id="MBC2602023.1"/>
    </source>
</evidence>